<keyword evidence="3" id="KW-1185">Reference proteome</keyword>
<dbReference type="KEGG" id="tet:TTHERM_00046940"/>
<sequence>MYQLNKRCGFFKKKIVQNDAEKYHYFFISNSGIMYFDQNWFRVRSAINQCKTVEDVEQKLIKEDFKQIDLKKYSISSTISNHQYGDQVPFTNRLCFEITCEQLQYQQLYIFGLSDDTDINELYNYFRVIETTKKDNQENSPNQQVNPPANTANQIEVEKGNQKVLTFFSYIFQQYEQKIDQDKVEKNNEERYLYDIINQIDSFKSNNIPEDQQQQMLELSDQVTYSGQMVNGMPHGIGKEFSNDGIQYEGSYRLGKRHGPGQFVDSNLDMHQYEYIMGRPVGI</sequence>
<dbReference type="InterPro" id="IPR003409">
    <property type="entry name" value="MORN"/>
</dbReference>
<dbReference type="HOGENOM" id="CLU_985112_0_0_1"/>
<dbReference type="GeneID" id="7844981"/>
<organism evidence="2 3">
    <name type="scientific">Tetrahymena thermophila (strain SB210)</name>
    <dbReference type="NCBI Taxonomy" id="312017"/>
    <lineage>
        <taxon>Eukaryota</taxon>
        <taxon>Sar</taxon>
        <taxon>Alveolata</taxon>
        <taxon>Ciliophora</taxon>
        <taxon>Intramacronucleata</taxon>
        <taxon>Oligohymenophorea</taxon>
        <taxon>Hymenostomatida</taxon>
        <taxon>Tetrahymenina</taxon>
        <taxon>Tetrahymenidae</taxon>
        <taxon>Tetrahymena</taxon>
    </lineage>
</organism>
<dbReference type="OrthoDB" id="286230at2759"/>
<dbReference type="Gene3D" id="2.20.110.10">
    <property type="entry name" value="Histone H3 K4-specific methyltransferase SET7/9 N-terminal domain"/>
    <property type="match status" value="1"/>
</dbReference>
<dbReference type="EMBL" id="GG662712">
    <property type="protein sequence ID" value="EAR94333.1"/>
    <property type="molecule type" value="Genomic_DNA"/>
</dbReference>
<dbReference type="Pfam" id="PF02493">
    <property type="entry name" value="MORN"/>
    <property type="match status" value="2"/>
</dbReference>
<evidence type="ECO:0000313" key="2">
    <source>
        <dbReference type="EMBL" id="EAR94333.1"/>
    </source>
</evidence>
<keyword evidence="1" id="KW-0677">Repeat</keyword>
<reference evidence="3" key="1">
    <citation type="journal article" date="2006" name="PLoS Biol.">
        <title>Macronuclear genome sequence of the ciliate Tetrahymena thermophila, a model eukaryote.</title>
        <authorList>
            <person name="Eisen J.A."/>
            <person name="Coyne R.S."/>
            <person name="Wu M."/>
            <person name="Wu D."/>
            <person name="Thiagarajan M."/>
            <person name="Wortman J.R."/>
            <person name="Badger J.H."/>
            <person name="Ren Q."/>
            <person name="Amedeo P."/>
            <person name="Jones K.M."/>
            <person name="Tallon L.J."/>
            <person name="Delcher A.L."/>
            <person name="Salzberg S.L."/>
            <person name="Silva J.C."/>
            <person name="Haas B.J."/>
            <person name="Majoros W.H."/>
            <person name="Farzad M."/>
            <person name="Carlton J.M."/>
            <person name="Smith R.K. Jr."/>
            <person name="Garg J."/>
            <person name="Pearlman R.E."/>
            <person name="Karrer K.M."/>
            <person name="Sun L."/>
            <person name="Manning G."/>
            <person name="Elde N.C."/>
            <person name="Turkewitz A.P."/>
            <person name="Asai D.J."/>
            <person name="Wilkes D.E."/>
            <person name="Wang Y."/>
            <person name="Cai H."/>
            <person name="Collins K."/>
            <person name="Stewart B.A."/>
            <person name="Lee S.R."/>
            <person name="Wilamowska K."/>
            <person name="Weinberg Z."/>
            <person name="Ruzzo W.L."/>
            <person name="Wloga D."/>
            <person name="Gaertig J."/>
            <person name="Frankel J."/>
            <person name="Tsao C.-C."/>
            <person name="Gorovsky M.A."/>
            <person name="Keeling P.J."/>
            <person name="Waller R.F."/>
            <person name="Patron N.J."/>
            <person name="Cherry J.M."/>
            <person name="Stover N.A."/>
            <person name="Krieger C.J."/>
            <person name="del Toro C."/>
            <person name="Ryder H.F."/>
            <person name="Williamson S.C."/>
            <person name="Barbeau R.A."/>
            <person name="Hamilton E.P."/>
            <person name="Orias E."/>
        </authorList>
    </citation>
    <scope>NUCLEOTIDE SEQUENCE [LARGE SCALE GENOMIC DNA]</scope>
    <source>
        <strain evidence="3">SB210</strain>
    </source>
</reference>
<dbReference type="RefSeq" id="XP_001014689.1">
    <property type="nucleotide sequence ID" value="XM_001014689.2"/>
</dbReference>
<dbReference type="SUPFAM" id="SSF82185">
    <property type="entry name" value="Histone H3 K4-specific methyltransferase SET7/9 N-terminal domain"/>
    <property type="match status" value="1"/>
</dbReference>
<evidence type="ECO:0000256" key="1">
    <source>
        <dbReference type="ARBA" id="ARBA00022737"/>
    </source>
</evidence>
<evidence type="ECO:0000313" key="3">
    <source>
        <dbReference type="Proteomes" id="UP000009168"/>
    </source>
</evidence>
<accession>Q23DJ7</accession>
<dbReference type="AlphaFoldDB" id="Q23DJ7"/>
<dbReference type="InParanoid" id="Q23DJ7"/>
<dbReference type="OMA" id="CEFEDDI"/>
<dbReference type="eggNOG" id="ENOG502SYXK">
    <property type="taxonomic scope" value="Eukaryota"/>
</dbReference>
<protein>
    <submittedName>
        <fullName evidence="2">MORN motif protein</fullName>
    </submittedName>
</protein>
<dbReference type="Proteomes" id="UP000009168">
    <property type="component" value="Unassembled WGS sequence"/>
</dbReference>
<gene>
    <name evidence="2" type="ORF">TTHERM_00046940</name>
</gene>
<proteinExistence type="predicted"/>
<name>Q23DJ7_TETTS</name>